<dbReference type="Gene3D" id="2.170.270.10">
    <property type="entry name" value="SET domain"/>
    <property type="match status" value="1"/>
</dbReference>
<dbReference type="PANTHER" id="PTHR12197">
    <property type="entry name" value="HISTONE-LYSINE N-METHYLTRANSFERASE SMYD"/>
    <property type="match status" value="1"/>
</dbReference>
<gene>
    <name evidence="2" type="ORF">CDEB00056_LOCUS4319</name>
</gene>
<dbReference type="AlphaFoldDB" id="A0A7S3V5X7"/>
<dbReference type="Gene3D" id="1.10.220.160">
    <property type="match status" value="1"/>
</dbReference>
<evidence type="ECO:0000259" key="1">
    <source>
        <dbReference type="PROSITE" id="PS50280"/>
    </source>
</evidence>
<reference evidence="2" key="1">
    <citation type="submission" date="2021-01" db="EMBL/GenBank/DDBJ databases">
        <authorList>
            <person name="Corre E."/>
            <person name="Pelletier E."/>
            <person name="Niang G."/>
            <person name="Scheremetjew M."/>
            <person name="Finn R."/>
            <person name="Kale V."/>
            <person name="Holt S."/>
            <person name="Cochrane G."/>
            <person name="Meng A."/>
            <person name="Brown T."/>
            <person name="Cohen L."/>
        </authorList>
    </citation>
    <scope>NUCLEOTIDE SEQUENCE</scope>
    <source>
        <strain evidence="2">MM31A-1</strain>
    </source>
</reference>
<proteinExistence type="predicted"/>
<accession>A0A7S3V5X7</accession>
<sequence length="538" mass="61037">MSEDPFSCFGDDSDDDVQVDIEEINGGKTARLLVEQANERFATTNIIDRSAASKLRKPCTEVMHEPSRDLPQALDVPFEPPLYLGPIQVVRESKIGGNRGYVATQDLQPGTLLLVEAPAFQWPEEQIGEELGLVSIQAIFAHENAEMIMHEISFLYPTKDEVEDIIRKKKSADEISLDERLQIKDMMEIMEMQHGGSKELQLVLGMAQANGIHVDEIDIFRILLAMRYNGFGSGVYLHFAMFNHDDDCNCVKFVPDSSDDIKYCSEVRTTKFVSRGSPLSLHYLDPREASHASRRQHLWDQHRFDIGDAMNQVRDDLQEMELVNKVFPPSSRDVLDHDRVTYLVESTLKELEEQLGEIKLGWSLFSANPKIVSMDLKDEIAVLFERGKALEMAADEMCRATESKLENDSHLLLIRCCRLHLDSSEFLLEIGGALSPGLNTSQKMSIMLRFTKSSYMLLPIQTTYLGTDHPDIARTYYDLALSINGLLSSSSSNNLFELGIQEFSSFAKCQRIEAAYLREHKRIDSMYPKDVDQKLNKH</sequence>
<dbReference type="SUPFAM" id="SSF82199">
    <property type="entry name" value="SET domain"/>
    <property type="match status" value="1"/>
</dbReference>
<dbReference type="InterPro" id="IPR046341">
    <property type="entry name" value="SET_dom_sf"/>
</dbReference>
<dbReference type="PANTHER" id="PTHR12197:SF292">
    <property type="entry name" value="SET DOMAIN-CONTAINING PROTEIN"/>
    <property type="match status" value="1"/>
</dbReference>
<organism evidence="2">
    <name type="scientific">Chaetoceros debilis</name>
    <dbReference type="NCBI Taxonomy" id="122233"/>
    <lineage>
        <taxon>Eukaryota</taxon>
        <taxon>Sar</taxon>
        <taxon>Stramenopiles</taxon>
        <taxon>Ochrophyta</taxon>
        <taxon>Bacillariophyta</taxon>
        <taxon>Coscinodiscophyceae</taxon>
        <taxon>Chaetocerotophycidae</taxon>
        <taxon>Chaetocerotales</taxon>
        <taxon>Chaetocerotaceae</taxon>
        <taxon>Chaetoceros</taxon>
    </lineage>
</organism>
<dbReference type="InterPro" id="IPR001214">
    <property type="entry name" value="SET_dom"/>
</dbReference>
<evidence type="ECO:0000313" key="2">
    <source>
        <dbReference type="EMBL" id="CAE0459478.1"/>
    </source>
</evidence>
<feature type="domain" description="SET" evidence="1">
    <location>
        <begin position="80"/>
        <end position="284"/>
    </location>
</feature>
<dbReference type="PROSITE" id="PS50280">
    <property type="entry name" value="SET"/>
    <property type="match status" value="1"/>
</dbReference>
<dbReference type="InterPro" id="IPR050869">
    <property type="entry name" value="H3K4_H4K5_MeTrfase"/>
</dbReference>
<dbReference type="EMBL" id="HBIO01005978">
    <property type="protein sequence ID" value="CAE0459478.1"/>
    <property type="molecule type" value="Transcribed_RNA"/>
</dbReference>
<protein>
    <recommendedName>
        <fullName evidence="1">SET domain-containing protein</fullName>
    </recommendedName>
</protein>
<name>A0A7S3V5X7_9STRA</name>